<reference evidence="1 2" key="1">
    <citation type="submission" date="2023-03" db="EMBL/GenBank/DDBJ databases">
        <title>WGS of Methanotrichaceae archaeon Mx.</title>
        <authorList>
            <person name="Sorokin D.Y."/>
            <person name="Merkel A.Y."/>
        </authorList>
    </citation>
    <scope>NUCLEOTIDE SEQUENCE [LARGE SCALE GENOMIC DNA]</scope>
    <source>
        <strain evidence="1 2">Mx</strain>
    </source>
</reference>
<gene>
    <name evidence="1" type="ORF">P0O15_06695</name>
</gene>
<keyword evidence="2" id="KW-1185">Reference proteome</keyword>
<dbReference type="RefSeq" id="WP_316966598.1">
    <property type="nucleotide sequence ID" value="NZ_JARFPK010000020.1"/>
</dbReference>
<organism evidence="1 2">
    <name type="scientific">Candidatus Methanocrinis natronophilus</name>
    <dbReference type="NCBI Taxonomy" id="3033396"/>
    <lineage>
        <taxon>Archaea</taxon>
        <taxon>Methanobacteriati</taxon>
        <taxon>Methanobacteriota</taxon>
        <taxon>Stenosarchaea group</taxon>
        <taxon>Methanomicrobia</taxon>
        <taxon>Methanotrichales</taxon>
        <taxon>Methanotrichaceae</taxon>
        <taxon>Methanocrinis</taxon>
    </lineage>
</organism>
<dbReference type="Proteomes" id="UP001220010">
    <property type="component" value="Unassembled WGS sequence"/>
</dbReference>
<evidence type="ECO:0000313" key="2">
    <source>
        <dbReference type="Proteomes" id="UP001220010"/>
    </source>
</evidence>
<evidence type="ECO:0000313" key="1">
    <source>
        <dbReference type="EMBL" id="MDF0590855.1"/>
    </source>
</evidence>
<accession>A0ABT5X827</accession>
<comment type="caution">
    <text evidence="1">The sequence shown here is derived from an EMBL/GenBank/DDBJ whole genome shotgun (WGS) entry which is preliminary data.</text>
</comment>
<proteinExistence type="predicted"/>
<name>A0ABT5X827_9EURY</name>
<sequence>MELKIEIDAGNEASYDYLEELTRQLRAELLELDVDAVEFASSDKEPPEGSKAIGSIIIGSLRVTLSHAAKVLPKLIPAVQSWMALKGQTKVLLKIGDDTLELGNIPSKECQRIIELWISRYGE</sequence>
<dbReference type="EMBL" id="JARFPK010000020">
    <property type="protein sequence ID" value="MDF0590855.1"/>
    <property type="molecule type" value="Genomic_DNA"/>
</dbReference>
<protein>
    <submittedName>
        <fullName evidence="1">Uncharacterized protein</fullName>
    </submittedName>
</protein>